<keyword evidence="3" id="KW-1185">Reference proteome</keyword>
<feature type="transmembrane region" description="Helical" evidence="1">
    <location>
        <begin position="6"/>
        <end position="30"/>
    </location>
</feature>
<keyword evidence="1" id="KW-0812">Transmembrane</keyword>
<keyword evidence="1" id="KW-0472">Membrane</keyword>
<evidence type="ECO:0000313" key="3">
    <source>
        <dbReference type="Proteomes" id="UP000585474"/>
    </source>
</evidence>
<proteinExistence type="predicted"/>
<dbReference type="AlphaFoldDB" id="A0A7J0GTQ4"/>
<dbReference type="EMBL" id="BJWL01000024">
    <property type="protein sequence ID" value="GFZ14209.1"/>
    <property type="molecule type" value="Genomic_DNA"/>
</dbReference>
<name>A0A7J0GTQ4_9ERIC</name>
<gene>
    <name evidence="2" type="ORF">Acr_24g0003990</name>
</gene>
<accession>A0A7J0GTQ4</accession>
<dbReference type="Proteomes" id="UP000585474">
    <property type="component" value="Unassembled WGS sequence"/>
</dbReference>
<sequence>MFTASGNIYGLIFVFFTGCWFQSVGIIIGWNLRGNSCHQGASGKRCIRISVPADTLGSPSATSLRFPTSRDGLPTLPRPWGFPCPHSERESPRTRTVRLLYGIALQVVSKQRTE</sequence>
<reference evidence="2 3" key="1">
    <citation type="submission" date="2019-07" db="EMBL/GenBank/DDBJ databases">
        <title>De Novo Assembly of kiwifruit Actinidia rufa.</title>
        <authorList>
            <person name="Sugita-Konishi S."/>
            <person name="Sato K."/>
            <person name="Mori E."/>
            <person name="Abe Y."/>
            <person name="Kisaki G."/>
            <person name="Hamano K."/>
            <person name="Suezawa K."/>
            <person name="Otani M."/>
            <person name="Fukuda T."/>
            <person name="Manabe T."/>
            <person name="Gomi K."/>
            <person name="Tabuchi M."/>
            <person name="Akimitsu K."/>
            <person name="Kataoka I."/>
        </authorList>
    </citation>
    <scope>NUCLEOTIDE SEQUENCE [LARGE SCALE GENOMIC DNA]</scope>
    <source>
        <strain evidence="3">cv. Fuchu</strain>
    </source>
</reference>
<evidence type="ECO:0000256" key="1">
    <source>
        <dbReference type="SAM" id="Phobius"/>
    </source>
</evidence>
<comment type="caution">
    <text evidence="2">The sequence shown here is derived from an EMBL/GenBank/DDBJ whole genome shotgun (WGS) entry which is preliminary data.</text>
</comment>
<protein>
    <submittedName>
        <fullName evidence="2">Polyketide cyclase/dehydrase and lipid transport superfamily protein</fullName>
    </submittedName>
</protein>
<keyword evidence="1" id="KW-1133">Transmembrane helix</keyword>
<organism evidence="2 3">
    <name type="scientific">Actinidia rufa</name>
    <dbReference type="NCBI Taxonomy" id="165716"/>
    <lineage>
        <taxon>Eukaryota</taxon>
        <taxon>Viridiplantae</taxon>
        <taxon>Streptophyta</taxon>
        <taxon>Embryophyta</taxon>
        <taxon>Tracheophyta</taxon>
        <taxon>Spermatophyta</taxon>
        <taxon>Magnoliopsida</taxon>
        <taxon>eudicotyledons</taxon>
        <taxon>Gunneridae</taxon>
        <taxon>Pentapetalae</taxon>
        <taxon>asterids</taxon>
        <taxon>Ericales</taxon>
        <taxon>Actinidiaceae</taxon>
        <taxon>Actinidia</taxon>
    </lineage>
</organism>
<evidence type="ECO:0000313" key="2">
    <source>
        <dbReference type="EMBL" id="GFZ14209.1"/>
    </source>
</evidence>